<dbReference type="Proteomes" id="UP000241360">
    <property type="component" value="Segment"/>
</dbReference>
<keyword evidence="1" id="KW-0812">Transmembrane</keyword>
<feature type="transmembrane region" description="Helical" evidence="1">
    <location>
        <begin position="40"/>
        <end position="57"/>
    </location>
</feature>
<sequence>MLGDGAYNVVKKSATIVLPALATLYFALAQLWNFPEPEKVVASITALNTFLGVLVQISKKSYYASNAPYVGEIKVEDSDDGSRKVFSLVVNGDPEDLETMDVATFKVNNDTGSNPIVKP</sequence>
<dbReference type="OrthoDB" id="36715at10239"/>
<evidence type="ECO:0000313" key="3">
    <source>
        <dbReference type="Proteomes" id="UP000241360"/>
    </source>
</evidence>
<keyword evidence="3" id="KW-1185">Reference proteome</keyword>
<dbReference type="InterPro" id="IPR031612">
    <property type="entry name" value="Phage_holin_Dp1"/>
</dbReference>
<name>A0A2L1IWA9_9CAUD</name>
<evidence type="ECO:0000313" key="2">
    <source>
        <dbReference type="EMBL" id="AVD99452.1"/>
    </source>
</evidence>
<proteinExistence type="predicted"/>
<reference evidence="3" key="1">
    <citation type="submission" date="2018-01" db="EMBL/GenBank/DDBJ databases">
        <authorList>
            <person name="Wardenburg K.E."/>
            <person name="Rana S."/>
            <person name="Felix E."/>
            <person name="Puentes R.J."/>
            <person name="Shaffer C.D."/>
            <person name="Weston-Hafer K.A."/>
            <person name="Russell D.A."/>
            <person name="Pope W.H."/>
            <person name="Jacobs-Sera D."/>
            <person name="Hendrix R.W."/>
            <person name="Hatfull G.F."/>
        </authorList>
    </citation>
    <scope>NUCLEOTIDE SEQUENCE [LARGE SCALE GENOMIC DNA]</scope>
</reference>
<organism evidence="2 3">
    <name type="scientific">Streptomyces phage Bing</name>
    <dbReference type="NCBI Taxonomy" id="2079427"/>
    <lineage>
        <taxon>Viruses</taxon>
        <taxon>Duplodnaviria</taxon>
        <taxon>Heunggongvirae</taxon>
        <taxon>Uroviricota</taxon>
        <taxon>Caudoviricetes</taxon>
        <taxon>Bingvirus</taxon>
        <taxon>Bingvirus bing</taxon>
    </lineage>
</organism>
<keyword evidence="1" id="KW-0472">Membrane</keyword>
<feature type="transmembrane region" description="Helical" evidence="1">
    <location>
        <begin position="16"/>
        <end position="34"/>
    </location>
</feature>
<evidence type="ECO:0000256" key="1">
    <source>
        <dbReference type="SAM" id="Phobius"/>
    </source>
</evidence>
<accession>A0A2L1IWA9</accession>
<protein>
    <submittedName>
        <fullName evidence="2">Holin</fullName>
    </submittedName>
</protein>
<gene>
    <name evidence="2" type="ORF">SEA_BING_30</name>
</gene>
<dbReference type="Pfam" id="PF16938">
    <property type="entry name" value="Phage_holin_Dp1"/>
    <property type="match status" value="1"/>
</dbReference>
<dbReference type="EMBL" id="MG757154">
    <property type="protein sequence ID" value="AVD99452.1"/>
    <property type="molecule type" value="Genomic_DNA"/>
</dbReference>
<keyword evidence="1" id="KW-1133">Transmembrane helix</keyword>